<sequence length="134" mass="14449">MGLNQVNLNTATSSYPAHYSTTGSTSSKDTTARLGNINLRTCSTLTGRSRKKPSPANVAPTLPRITRATEPFADGDAPLPDASPLPTLNSHVSYNLPRLKNTESIKEDELASKFTLQGHVRRGLSRVQCSALRD</sequence>
<organism evidence="2 3">
    <name type="scientific">Portunus trituberculatus</name>
    <name type="common">Swimming crab</name>
    <name type="synonym">Neptunus trituberculatus</name>
    <dbReference type="NCBI Taxonomy" id="210409"/>
    <lineage>
        <taxon>Eukaryota</taxon>
        <taxon>Metazoa</taxon>
        <taxon>Ecdysozoa</taxon>
        <taxon>Arthropoda</taxon>
        <taxon>Crustacea</taxon>
        <taxon>Multicrustacea</taxon>
        <taxon>Malacostraca</taxon>
        <taxon>Eumalacostraca</taxon>
        <taxon>Eucarida</taxon>
        <taxon>Decapoda</taxon>
        <taxon>Pleocyemata</taxon>
        <taxon>Brachyura</taxon>
        <taxon>Eubrachyura</taxon>
        <taxon>Portunoidea</taxon>
        <taxon>Portunidae</taxon>
        <taxon>Portuninae</taxon>
        <taxon>Portunus</taxon>
    </lineage>
</organism>
<comment type="caution">
    <text evidence="2">The sequence shown here is derived from an EMBL/GenBank/DDBJ whole genome shotgun (WGS) entry which is preliminary data.</text>
</comment>
<keyword evidence="3" id="KW-1185">Reference proteome</keyword>
<protein>
    <submittedName>
        <fullName evidence="2">Uncharacterized protein</fullName>
    </submittedName>
</protein>
<evidence type="ECO:0000313" key="3">
    <source>
        <dbReference type="Proteomes" id="UP000324222"/>
    </source>
</evidence>
<evidence type="ECO:0000313" key="2">
    <source>
        <dbReference type="EMBL" id="MPC42761.1"/>
    </source>
</evidence>
<feature type="compositionally biased region" description="Polar residues" evidence="1">
    <location>
        <begin position="1"/>
        <end position="15"/>
    </location>
</feature>
<feature type="compositionally biased region" description="Low complexity" evidence="1">
    <location>
        <begin position="20"/>
        <end position="29"/>
    </location>
</feature>
<evidence type="ECO:0000256" key="1">
    <source>
        <dbReference type="SAM" id="MobiDB-lite"/>
    </source>
</evidence>
<proteinExistence type="predicted"/>
<gene>
    <name evidence="2" type="ORF">E2C01_036392</name>
</gene>
<dbReference type="Proteomes" id="UP000324222">
    <property type="component" value="Unassembled WGS sequence"/>
</dbReference>
<dbReference type="EMBL" id="VSRR010005561">
    <property type="protein sequence ID" value="MPC42761.1"/>
    <property type="molecule type" value="Genomic_DNA"/>
</dbReference>
<feature type="region of interest" description="Disordered" evidence="1">
    <location>
        <begin position="1"/>
        <end position="31"/>
    </location>
</feature>
<reference evidence="2 3" key="1">
    <citation type="submission" date="2019-05" db="EMBL/GenBank/DDBJ databases">
        <title>Another draft genome of Portunus trituberculatus and its Hox gene families provides insights of decapod evolution.</title>
        <authorList>
            <person name="Jeong J.-H."/>
            <person name="Song I."/>
            <person name="Kim S."/>
            <person name="Choi T."/>
            <person name="Kim D."/>
            <person name="Ryu S."/>
            <person name="Kim W."/>
        </authorList>
    </citation>
    <scope>NUCLEOTIDE SEQUENCE [LARGE SCALE GENOMIC DNA]</scope>
    <source>
        <tissue evidence="2">Muscle</tissue>
    </source>
</reference>
<dbReference type="AlphaFoldDB" id="A0A5B7F6L0"/>
<accession>A0A5B7F6L0</accession>
<name>A0A5B7F6L0_PORTR</name>
<feature type="region of interest" description="Disordered" evidence="1">
    <location>
        <begin position="45"/>
        <end position="92"/>
    </location>
</feature>